<evidence type="ECO:0000313" key="3">
    <source>
        <dbReference type="Proteomes" id="UP000192726"/>
    </source>
</evidence>
<dbReference type="KEGG" id="sgv:B1H19_15410"/>
<accession>A0A1V0TRJ2</accession>
<sequence>MFSRKKIAAVSALLGGLAMTGAGATQAFAGGPEGDCKHSALGADTCIQNRQTIHTKHGDFVVQQKKDCSTASKRREVWPELGLLDNGATRVGPAMDCTNRAPLPKGFRAPHIDI</sequence>
<proteinExistence type="predicted"/>
<dbReference type="RefSeq" id="WP_083105289.1">
    <property type="nucleotide sequence ID" value="NZ_CP020569.1"/>
</dbReference>
<reference evidence="2 3" key="1">
    <citation type="submission" date="2017-04" db="EMBL/GenBank/DDBJ databases">
        <title>Complete Genome Sequence of Streptomyces gilvosporeus F607, a Capable Producer of Natamycin.</title>
        <authorList>
            <person name="Zong G."/>
            <person name="Zhong C."/>
            <person name="Fu J."/>
            <person name="Qin R."/>
            <person name="Cao G."/>
        </authorList>
    </citation>
    <scope>NUCLEOTIDE SEQUENCE [LARGE SCALE GENOMIC DNA]</scope>
    <source>
        <strain evidence="2 3">F607</strain>
    </source>
</reference>
<dbReference type="Proteomes" id="UP000192726">
    <property type="component" value="Chromosome"/>
</dbReference>
<name>A0A1V0TRJ2_9ACTN</name>
<keyword evidence="1" id="KW-0732">Signal</keyword>
<dbReference type="OrthoDB" id="4236437at2"/>
<evidence type="ECO:0000313" key="2">
    <source>
        <dbReference type="EMBL" id="ARF55388.1"/>
    </source>
</evidence>
<keyword evidence="3" id="KW-1185">Reference proteome</keyword>
<feature type="signal peptide" evidence="1">
    <location>
        <begin position="1"/>
        <end position="29"/>
    </location>
</feature>
<feature type="chain" id="PRO_5012437337" evidence="1">
    <location>
        <begin position="30"/>
        <end position="114"/>
    </location>
</feature>
<evidence type="ECO:0000256" key="1">
    <source>
        <dbReference type="SAM" id="SignalP"/>
    </source>
</evidence>
<organism evidence="2 3">
    <name type="scientific">Streptomyces gilvosporeus</name>
    <dbReference type="NCBI Taxonomy" id="553510"/>
    <lineage>
        <taxon>Bacteria</taxon>
        <taxon>Bacillati</taxon>
        <taxon>Actinomycetota</taxon>
        <taxon>Actinomycetes</taxon>
        <taxon>Kitasatosporales</taxon>
        <taxon>Streptomycetaceae</taxon>
        <taxon>Streptomyces</taxon>
    </lineage>
</organism>
<gene>
    <name evidence="2" type="ORF">B1H19_15410</name>
</gene>
<dbReference type="EMBL" id="CP020569">
    <property type="protein sequence ID" value="ARF55388.1"/>
    <property type="molecule type" value="Genomic_DNA"/>
</dbReference>
<dbReference type="AlphaFoldDB" id="A0A1V0TRJ2"/>
<protein>
    <submittedName>
        <fullName evidence="2">Uncharacterized protein</fullName>
    </submittedName>
</protein>